<evidence type="ECO:0000256" key="2">
    <source>
        <dbReference type="ARBA" id="ARBA00022643"/>
    </source>
</evidence>
<keyword evidence="4 6" id="KW-0520">NAD</keyword>
<evidence type="ECO:0000313" key="9">
    <source>
        <dbReference type="Proteomes" id="UP000078454"/>
    </source>
</evidence>
<dbReference type="InterPro" id="IPR023048">
    <property type="entry name" value="NADH:quinone_OxRdtase_FMN_depd"/>
</dbReference>
<proteinExistence type="inferred from homology"/>
<dbReference type="PANTHER" id="PTHR43741">
    <property type="entry name" value="FMN-DEPENDENT NADH-AZOREDUCTASE 1"/>
    <property type="match status" value="1"/>
</dbReference>
<keyword evidence="3 6" id="KW-0560">Oxidoreductase</keyword>
<evidence type="ECO:0000259" key="7">
    <source>
        <dbReference type="Pfam" id="PF02525"/>
    </source>
</evidence>
<dbReference type="GO" id="GO:0016655">
    <property type="term" value="F:oxidoreductase activity, acting on NAD(P)H, quinone or similar compound as acceptor"/>
    <property type="evidence" value="ECO:0007669"/>
    <property type="project" value="InterPro"/>
</dbReference>
<evidence type="ECO:0000256" key="1">
    <source>
        <dbReference type="ARBA" id="ARBA00022630"/>
    </source>
</evidence>
<keyword evidence="2 6" id="KW-0288">FMN</keyword>
<evidence type="ECO:0000256" key="6">
    <source>
        <dbReference type="HAMAP-Rule" id="MF_01216"/>
    </source>
</evidence>
<gene>
    <name evidence="6" type="primary">azoR</name>
    <name evidence="8" type="ORF">A8708_05010</name>
</gene>
<sequence>MIQFLKKVFGSSKGNDRKEKVLYITAHPNNQDASASMAVGAEFIESYLQSHPQDEVIHLDLYKTDIPDLDADVFNGWGKLAAGEDLTHAEKAKVDRLNEIVEQFVAADKYVFVNPTWNFSYPPVLKAYIDSICVAGKTFKYVPDKGPVGLLDLKKAVHIQASGSFLSPGSEMASLEMGHRHLDIIMKFLGVPSFEAIFVEGMAAASDQAQAIKDKAKRKARELAKSF</sequence>
<reference evidence="8 9" key="1">
    <citation type="submission" date="2016-05" db="EMBL/GenBank/DDBJ databases">
        <title>Paenibacillus sp. 1ZS3-15 nov., isolated from the rhizosphere soil.</title>
        <authorList>
            <person name="Zhang X.X."/>
            <person name="Zhang J."/>
        </authorList>
    </citation>
    <scope>NUCLEOTIDE SEQUENCE [LARGE SCALE GENOMIC DNA]</scope>
    <source>
        <strain evidence="8 9">1ZS3-15</strain>
    </source>
</reference>
<dbReference type="EC" id="1.6.5.-" evidence="6"/>
<dbReference type="STRING" id="1850517.A8708_05010"/>
<dbReference type="Gene3D" id="3.40.50.360">
    <property type="match status" value="1"/>
</dbReference>
<dbReference type="InterPro" id="IPR050104">
    <property type="entry name" value="FMN-dep_NADH:Q_OxRdtase_AzoR1"/>
</dbReference>
<protein>
    <recommendedName>
        <fullName evidence="6">FMN dependent NADH:quinone oxidoreductase</fullName>
        <ecNumber evidence="6">1.6.5.-</ecNumber>
    </recommendedName>
    <alternativeName>
        <fullName evidence="6">Azo-dye reductase</fullName>
    </alternativeName>
    <alternativeName>
        <fullName evidence="6">FMN-dependent NADH-azo compound oxidoreductase</fullName>
    </alternativeName>
    <alternativeName>
        <fullName evidence="6">FMN-dependent NADH-azoreductase</fullName>
        <ecNumber evidence="6">1.7.1.17</ecNumber>
    </alternativeName>
</protein>
<dbReference type="EMBL" id="LYPB01000087">
    <property type="protein sequence ID" value="OAS14862.1"/>
    <property type="molecule type" value="Genomic_DNA"/>
</dbReference>
<dbReference type="GO" id="GO:0009055">
    <property type="term" value="F:electron transfer activity"/>
    <property type="evidence" value="ECO:0007669"/>
    <property type="project" value="UniProtKB-UniRule"/>
</dbReference>
<dbReference type="AlphaFoldDB" id="A0A198A182"/>
<dbReference type="SUPFAM" id="SSF52218">
    <property type="entry name" value="Flavoproteins"/>
    <property type="match status" value="1"/>
</dbReference>
<dbReference type="GO" id="GO:0016652">
    <property type="term" value="F:oxidoreductase activity, acting on NAD(P)H as acceptor"/>
    <property type="evidence" value="ECO:0007669"/>
    <property type="project" value="UniProtKB-UniRule"/>
</dbReference>
<feature type="domain" description="Flavodoxin-like fold" evidence="7">
    <location>
        <begin position="20"/>
        <end position="222"/>
    </location>
</feature>
<dbReference type="InterPro" id="IPR003680">
    <property type="entry name" value="Flavodoxin_fold"/>
</dbReference>
<evidence type="ECO:0000256" key="4">
    <source>
        <dbReference type="ARBA" id="ARBA00023027"/>
    </source>
</evidence>
<dbReference type="OrthoDB" id="9805013at2"/>
<dbReference type="EC" id="1.7.1.17" evidence="6"/>
<comment type="similarity">
    <text evidence="6">Belongs to the azoreductase type 1 family.</text>
</comment>
<keyword evidence="9" id="KW-1185">Reference proteome</keyword>
<comment type="function">
    <text evidence="6">Also exhibits azoreductase activity. Catalyzes the reductive cleavage of the azo bond in aromatic azo compounds to the corresponding amines.</text>
</comment>
<dbReference type="PANTHER" id="PTHR43741:SF7">
    <property type="entry name" value="FMN-DEPENDENT NADH:QUINONE OXIDOREDUCTASE"/>
    <property type="match status" value="1"/>
</dbReference>
<name>A0A198A182_9BACL</name>
<dbReference type="InterPro" id="IPR029039">
    <property type="entry name" value="Flavoprotein-like_sf"/>
</dbReference>
<comment type="function">
    <text evidence="6">Quinone reductase that provides resistance to thiol-specific stress caused by electrophilic quinones.</text>
</comment>
<evidence type="ECO:0000313" key="8">
    <source>
        <dbReference type="EMBL" id="OAS14862.1"/>
    </source>
</evidence>
<comment type="catalytic activity">
    <reaction evidence="5">
        <text>N,N-dimethyl-1,4-phenylenediamine + anthranilate + 2 NAD(+) = 2-(4-dimethylaminophenyl)diazenylbenzoate + 2 NADH + 2 H(+)</text>
        <dbReference type="Rhea" id="RHEA:55872"/>
        <dbReference type="ChEBI" id="CHEBI:15378"/>
        <dbReference type="ChEBI" id="CHEBI:15783"/>
        <dbReference type="ChEBI" id="CHEBI:16567"/>
        <dbReference type="ChEBI" id="CHEBI:57540"/>
        <dbReference type="ChEBI" id="CHEBI:57945"/>
        <dbReference type="ChEBI" id="CHEBI:71579"/>
        <dbReference type="EC" id="1.7.1.17"/>
    </reaction>
    <physiologicalReaction direction="right-to-left" evidence="5">
        <dbReference type="Rhea" id="RHEA:55874"/>
    </physiologicalReaction>
</comment>
<comment type="caution">
    <text evidence="8">The sequence shown here is derived from an EMBL/GenBank/DDBJ whole genome shotgun (WGS) entry which is preliminary data.</text>
</comment>
<dbReference type="HAMAP" id="MF_01216">
    <property type="entry name" value="Azoreductase_type1"/>
    <property type="match status" value="1"/>
</dbReference>
<accession>A0A198A182</accession>
<dbReference type="Proteomes" id="UP000078454">
    <property type="component" value="Unassembled WGS sequence"/>
</dbReference>
<comment type="subunit">
    <text evidence="6">Homodimer.</text>
</comment>
<dbReference type="GO" id="GO:0010181">
    <property type="term" value="F:FMN binding"/>
    <property type="evidence" value="ECO:0007669"/>
    <property type="project" value="UniProtKB-UniRule"/>
</dbReference>
<keyword evidence="1 6" id="KW-0285">Flavoprotein</keyword>
<comment type="catalytic activity">
    <reaction evidence="6">
        <text>2 a quinone + NADH + H(+) = 2 a 1,4-benzosemiquinone + NAD(+)</text>
        <dbReference type="Rhea" id="RHEA:65952"/>
        <dbReference type="ChEBI" id="CHEBI:15378"/>
        <dbReference type="ChEBI" id="CHEBI:57540"/>
        <dbReference type="ChEBI" id="CHEBI:57945"/>
        <dbReference type="ChEBI" id="CHEBI:132124"/>
        <dbReference type="ChEBI" id="CHEBI:134225"/>
    </reaction>
</comment>
<evidence type="ECO:0000256" key="5">
    <source>
        <dbReference type="ARBA" id="ARBA00048542"/>
    </source>
</evidence>
<dbReference type="Pfam" id="PF02525">
    <property type="entry name" value="Flavodoxin_2"/>
    <property type="match status" value="1"/>
</dbReference>
<comment type="cofactor">
    <cofactor evidence="6">
        <name>FMN</name>
        <dbReference type="ChEBI" id="CHEBI:58210"/>
    </cofactor>
    <text evidence="6">Binds 1 FMN per subunit.</text>
</comment>
<organism evidence="8 9">
    <name type="scientific">Paenibacillus oryzisoli</name>
    <dbReference type="NCBI Taxonomy" id="1850517"/>
    <lineage>
        <taxon>Bacteria</taxon>
        <taxon>Bacillati</taxon>
        <taxon>Bacillota</taxon>
        <taxon>Bacilli</taxon>
        <taxon>Bacillales</taxon>
        <taxon>Paenibacillaceae</taxon>
        <taxon>Paenibacillus</taxon>
    </lineage>
</organism>
<evidence type="ECO:0000256" key="3">
    <source>
        <dbReference type="ARBA" id="ARBA00023002"/>
    </source>
</evidence>
<dbReference type="RefSeq" id="WP_068668994.1">
    <property type="nucleotide sequence ID" value="NZ_LYPB01000087.1"/>
</dbReference>
<comment type="caution">
    <text evidence="6">Lacks conserved residue(s) required for the propagation of feature annotation.</text>
</comment>
<feature type="binding site" evidence="6">
    <location>
        <begin position="34"/>
        <end position="36"/>
    </location>
    <ligand>
        <name>FMN</name>
        <dbReference type="ChEBI" id="CHEBI:58210"/>
    </ligand>
</feature>